<dbReference type="Pfam" id="PF13091">
    <property type="entry name" value="PLDc_2"/>
    <property type="match status" value="1"/>
</dbReference>
<sequence>MQEPSQPLLPMASEFDTDYVQEASEGRRNTSTILCLTTGTGYSIYKSTIIPAIKSAEREAILVTCFWAASATRELVNEALVHLSEKALSSSTRISVRICFSSSSLARNMLLPTPKEGQHYPSSSWKKIGLPGPEELTGLDLRVSRKFSWPFGIIHSKYVVVDRKLAIFPSCNVSWERWFEVAVSCSGSVVAYLLSFHSQFWDNEQSPEAAFECPVEEDGTHEATTAPTLTAPGAGGGGSGSKSSSDLNIPAPTTLLPSPHTPSVLPNHLHPQTIIAHCPCLPGTTSTPAFSPTPLLRTTYYLLATARSSITLLTPNLTEPTVVEVLLQALARGVSVRIWTNRTLMTMEQLVTAGTTTPTCIQRLRRRAEETERGGHLEVSYFDGDNGPGAQHPVLREIEEYRDTVPIKLHAKVTIIDGERILLGSGNMDAASWKTSQELGILIESRAVVNEFMKLWKYDKLGV</sequence>
<feature type="compositionally biased region" description="Low complexity" evidence="1">
    <location>
        <begin position="222"/>
        <end position="232"/>
    </location>
</feature>
<feature type="compositionally biased region" description="Low complexity" evidence="1">
    <location>
        <begin position="241"/>
        <end position="263"/>
    </location>
</feature>
<keyword evidence="4" id="KW-1185">Reference proteome</keyword>
<protein>
    <recommendedName>
        <fullName evidence="2">PLD phosphodiesterase domain-containing protein</fullName>
    </recommendedName>
</protein>
<feature type="domain" description="PLD phosphodiesterase" evidence="2">
    <location>
        <begin position="150"/>
        <end position="177"/>
    </location>
</feature>
<dbReference type="EMBL" id="KN846960">
    <property type="protein sequence ID" value="KIW65980.1"/>
    <property type="molecule type" value="Genomic_DNA"/>
</dbReference>
<proteinExistence type="predicted"/>
<dbReference type="CDD" id="cd00138">
    <property type="entry name" value="PLDc_SF"/>
    <property type="match status" value="1"/>
</dbReference>
<organism evidence="3 4">
    <name type="scientific">Phialophora macrospora</name>
    <dbReference type="NCBI Taxonomy" id="1851006"/>
    <lineage>
        <taxon>Eukaryota</taxon>
        <taxon>Fungi</taxon>
        <taxon>Dikarya</taxon>
        <taxon>Ascomycota</taxon>
        <taxon>Pezizomycotina</taxon>
        <taxon>Eurotiomycetes</taxon>
        <taxon>Chaetothyriomycetidae</taxon>
        <taxon>Chaetothyriales</taxon>
        <taxon>Herpotrichiellaceae</taxon>
        <taxon>Phialophora</taxon>
    </lineage>
</organism>
<dbReference type="HOGENOM" id="CLU_030268_0_0_1"/>
<dbReference type="Gene3D" id="3.30.870.10">
    <property type="entry name" value="Endonuclease Chain A"/>
    <property type="match status" value="2"/>
</dbReference>
<evidence type="ECO:0000313" key="4">
    <source>
        <dbReference type="Proteomes" id="UP000054266"/>
    </source>
</evidence>
<accession>A0A0D2FGY3</accession>
<evidence type="ECO:0000259" key="2">
    <source>
        <dbReference type="PROSITE" id="PS50035"/>
    </source>
</evidence>
<dbReference type="PANTHER" id="PTHR21248:SF11">
    <property type="entry name" value="PLD PHOSPHODIESTERASE DOMAIN-CONTAINING PROTEIN"/>
    <property type="match status" value="1"/>
</dbReference>
<dbReference type="GO" id="GO:0030572">
    <property type="term" value="F:phosphatidyltransferase activity"/>
    <property type="evidence" value="ECO:0007669"/>
    <property type="project" value="UniProtKB-ARBA"/>
</dbReference>
<dbReference type="InterPro" id="IPR001736">
    <property type="entry name" value="PLipase_D/transphosphatidylase"/>
</dbReference>
<dbReference type="GO" id="GO:0032049">
    <property type="term" value="P:cardiolipin biosynthetic process"/>
    <property type="evidence" value="ECO:0007669"/>
    <property type="project" value="UniProtKB-ARBA"/>
</dbReference>
<dbReference type="PANTHER" id="PTHR21248">
    <property type="entry name" value="CARDIOLIPIN SYNTHASE"/>
    <property type="match status" value="1"/>
</dbReference>
<dbReference type="STRING" id="5601.A0A0D2FGY3"/>
<dbReference type="SUPFAM" id="SSF56024">
    <property type="entry name" value="Phospholipase D/nuclease"/>
    <property type="match status" value="2"/>
</dbReference>
<dbReference type="InterPro" id="IPR025202">
    <property type="entry name" value="PLD-like_dom"/>
</dbReference>
<name>A0A0D2FGY3_9EURO</name>
<feature type="region of interest" description="Disordered" evidence="1">
    <location>
        <begin position="209"/>
        <end position="263"/>
    </location>
</feature>
<dbReference type="SMART" id="SM00155">
    <property type="entry name" value="PLDc"/>
    <property type="match status" value="2"/>
</dbReference>
<dbReference type="AlphaFoldDB" id="A0A0D2FGY3"/>
<gene>
    <name evidence="3" type="ORF">PV04_08193</name>
</gene>
<dbReference type="PROSITE" id="PS50035">
    <property type="entry name" value="PLD"/>
    <property type="match status" value="2"/>
</dbReference>
<reference evidence="3 4" key="1">
    <citation type="submission" date="2015-01" db="EMBL/GenBank/DDBJ databases">
        <title>The Genome Sequence of Capronia semiimmersa CBS27337.</title>
        <authorList>
            <consortium name="The Broad Institute Genomics Platform"/>
            <person name="Cuomo C."/>
            <person name="de Hoog S."/>
            <person name="Gorbushina A."/>
            <person name="Stielow B."/>
            <person name="Teixiera M."/>
            <person name="Abouelleil A."/>
            <person name="Chapman S.B."/>
            <person name="Priest M."/>
            <person name="Young S.K."/>
            <person name="Wortman J."/>
            <person name="Nusbaum C."/>
            <person name="Birren B."/>
        </authorList>
    </citation>
    <scope>NUCLEOTIDE SEQUENCE [LARGE SCALE GENOMIC DNA]</scope>
    <source>
        <strain evidence="3 4">CBS 27337</strain>
    </source>
</reference>
<evidence type="ECO:0000313" key="3">
    <source>
        <dbReference type="EMBL" id="KIW65980.1"/>
    </source>
</evidence>
<dbReference type="Proteomes" id="UP000054266">
    <property type="component" value="Unassembled WGS sequence"/>
</dbReference>
<evidence type="ECO:0000256" key="1">
    <source>
        <dbReference type="SAM" id="MobiDB-lite"/>
    </source>
</evidence>
<feature type="domain" description="PLD phosphodiesterase" evidence="2">
    <location>
        <begin position="405"/>
        <end position="432"/>
    </location>
</feature>